<proteinExistence type="predicted"/>
<sequence length="75" mass="8146">MLALTEDVRVGLHAIPPSVTITASSVNAAVEVVIYFIARRPIIHVHVILVNFVLKRLAMLSAKLQASDVTMVIVI</sequence>
<name>A0A914E543_9BILA</name>
<dbReference type="WBParaSite" id="ACRNAN_scaffold5653.g27959.t1">
    <property type="protein sequence ID" value="ACRNAN_scaffold5653.g27959.t1"/>
    <property type="gene ID" value="ACRNAN_scaffold5653.g27959"/>
</dbReference>
<keyword evidence="1" id="KW-1185">Reference proteome</keyword>
<accession>A0A914E543</accession>
<dbReference type="AlphaFoldDB" id="A0A914E543"/>
<protein>
    <submittedName>
        <fullName evidence="2">Uncharacterized protein</fullName>
    </submittedName>
</protein>
<evidence type="ECO:0000313" key="1">
    <source>
        <dbReference type="Proteomes" id="UP000887540"/>
    </source>
</evidence>
<organism evidence="1 2">
    <name type="scientific">Acrobeloides nanus</name>
    <dbReference type="NCBI Taxonomy" id="290746"/>
    <lineage>
        <taxon>Eukaryota</taxon>
        <taxon>Metazoa</taxon>
        <taxon>Ecdysozoa</taxon>
        <taxon>Nematoda</taxon>
        <taxon>Chromadorea</taxon>
        <taxon>Rhabditida</taxon>
        <taxon>Tylenchina</taxon>
        <taxon>Cephalobomorpha</taxon>
        <taxon>Cephaloboidea</taxon>
        <taxon>Cephalobidae</taxon>
        <taxon>Acrobeloides</taxon>
    </lineage>
</organism>
<reference evidence="2" key="1">
    <citation type="submission" date="2022-11" db="UniProtKB">
        <authorList>
            <consortium name="WormBaseParasite"/>
        </authorList>
    </citation>
    <scope>IDENTIFICATION</scope>
</reference>
<evidence type="ECO:0000313" key="2">
    <source>
        <dbReference type="WBParaSite" id="ACRNAN_scaffold5653.g27959.t1"/>
    </source>
</evidence>
<dbReference type="Proteomes" id="UP000887540">
    <property type="component" value="Unplaced"/>
</dbReference>